<keyword evidence="1" id="KW-0677">Repeat</keyword>
<reference evidence="3 4" key="1">
    <citation type="journal article" date="2018" name="Environ. Microbiol.">
        <title>Novel energy conservation strategies and behaviour of Pelotomaculum schinkii driving syntrophic propionate catabolism.</title>
        <authorList>
            <person name="Hidalgo-Ahumada C.A.P."/>
            <person name="Nobu M.K."/>
            <person name="Narihiro T."/>
            <person name="Tamaki H."/>
            <person name="Liu W.T."/>
            <person name="Kamagata Y."/>
            <person name="Stams A.J.M."/>
            <person name="Imachi H."/>
            <person name="Sousa D.Z."/>
        </authorList>
    </citation>
    <scope>NUCLEOTIDE SEQUENCE [LARGE SCALE GENOMIC DNA]</scope>
    <source>
        <strain evidence="3 4">HH</strain>
    </source>
</reference>
<dbReference type="RefSeq" id="WP_190258944.1">
    <property type="nucleotide sequence ID" value="NZ_QFGA01000003.1"/>
</dbReference>
<gene>
    <name evidence="3" type="primary">xynA1_16</name>
    <name evidence="3" type="ORF">Psch_03342</name>
</gene>
<dbReference type="AlphaFoldDB" id="A0A4Y7R761"/>
<feature type="domain" description="SLH" evidence="2">
    <location>
        <begin position="154"/>
        <end position="217"/>
    </location>
</feature>
<keyword evidence="3" id="KW-0119">Carbohydrate metabolism</keyword>
<dbReference type="PANTHER" id="PTHR43308">
    <property type="entry name" value="OUTER MEMBRANE PROTEIN ALPHA-RELATED"/>
    <property type="match status" value="1"/>
</dbReference>
<feature type="domain" description="SLH" evidence="2">
    <location>
        <begin position="29"/>
        <end position="92"/>
    </location>
</feature>
<dbReference type="GO" id="GO:0045493">
    <property type="term" value="P:xylan catabolic process"/>
    <property type="evidence" value="ECO:0007669"/>
    <property type="project" value="UniProtKB-KW"/>
</dbReference>
<evidence type="ECO:0000313" key="3">
    <source>
        <dbReference type="EMBL" id="TEB04582.1"/>
    </source>
</evidence>
<dbReference type="EC" id="3.2.1.8" evidence="3"/>
<dbReference type="EMBL" id="QFGA01000003">
    <property type="protein sequence ID" value="TEB04582.1"/>
    <property type="molecule type" value="Genomic_DNA"/>
</dbReference>
<evidence type="ECO:0000259" key="2">
    <source>
        <dbReference type="PROSITE" id="PS51272"/>
    </source>
</evidence>
<proteinExistence type="predicted"/>
<sequence>MPKKMHLILFIAAFAAVMIFSGALSSEAGGGQLLDIGEASWAEQEITEMSALEILEGYPDGRFLPYQSVTRLEAVAMLIRTLGLDDQARAMEEADVAYQVPYLPWGRGYLIMGVERGMLDKNYLNQLEPTGAATRAQVAALVCLAFDLSATGSSLDFADADQIPYGYQEYVAALVDNGLMQGLPGNVFEPNSVINRAQMAVLLSNLLNKELADPYPDRRITGTVSNIEPISGLIDLQEGASKFLTAECRYYLDGKKVEAAGIKNGDAVKLTLDDGGQVVLVQAARSSEGPGANQGQVYQGLVDNVFFIGGECWVAITCLDGTKITRSAPSSVMVNDPSGQMSLAGLSAGKYIEMMLEDNQITSINVLSTSTVKGKVTDVESSILTITSGGSRMELEVPGGVAVLKDNSAVSYDTIAVNNEVEVAVYGQKAIKIVILRDTSPEGTIEELDGGEITIRDVYGYINTYTLDEDVEVIIDGDSEGLGDLNEGDKVRLELNSRNYVTDIEVLDSSESDLEGEIRDLDTTGAYGITIRNSDGDKFTYKVVEDVDVYKGSRQLDFDELETGDEVRLELDSDGWVDEIEVLDYGESDLEGEIRDLDTTGAYGITIRNSDGDKFTYKVVEDVDVYKGSRQLDFDELEIGDEVRLELDSDDWVDEIEVLDSDQSTEEGVISGLRTGSSPRLWLTNSDGDEERYDISDDVDCDRDGDSIDLEEIVIGSEAEIEIEDDEVVTIEITDDEDITIEGEIIDVRVSSERIQIEQSSGNQFTYYLEDGAILRDSDGDRIDLEDVEEGWDVELRLRDGQIYRLTEL</sequence>
<keyword evidence="3" id="KW-0624">Polysaccharide degradation</keyword>
<organism evidence="3 4">
    <name type="scientific">Pelotomaculum schinkii</name>
    <dbReference type="NCBI Taxonomy" id="78350"/>
    <lineage>
        <taxon>Bacteria</taxon>
        <taxon>Bacillati</taxon>
        <taxon>Bacillota</taxon>
        <taxon>Clostridia</taxon>
        <taxon>Eubacteriales</taxon>
        <taxon>Desulfotomaculaceae</taxon>
        <taxon>Pelotomaculum</taxon>
    </lineage>
</organism>
<protein>
    <submittedName>
        <fullName evidence="3">Endo-1,4-beta-xylanase A</fullName>
        <ecNumber evidence="3">3.2.1.8</ecNumber>
    </submittedName>
</protein>
<dbReference type="InterPro" id="IPR051465">
    <property type="entry name" value="Cell_Envelope_Struct_Comp"/>
</dbReference>
<keyword evidence="3" id="KW-0326">Glycosidase</keyword>
<dbReference type="GO" id="GO:0031176">
    <property type="term" value="F:endo-1,4-beta-xylanase activity"/>
    <property type="evidence" value="ECO:0007669"/>
    <property type="project" value="UniProtKB-EC"/>
</dbReference>
<accession>A0A4Y7R761</accession>
<dbReference type="InterPro" id="IPR001119">
    <property type="entry name" value="SLH_dom"/>
</dbReference>
<dbReference type="Proteomes" id="UP000298324">
    <property type="component" value="Unassembled WGS sequence"/>
</dbReference>
<comment type="caution">
    <text evidence="3">The sequence shown here is derived from an EMBL/GenBank/DDBJ whole genome shotgun (WGS) entry which is preliminary data.</text>
</comment>
<name>A0A4Y7R761_9FIRM</name>
<evidence type="ECO:0000256" key="1">
    <source>
        <dbReference type="ARBA" id="ARBA00022737"/>
    </source>
</evidence>
<evidence type="ECO:0000313" key="4">
    <source>
        <dbReference type="Proteomes" id="UP000298324"/>
    </source>
</evidence>
<dbReference type="PANTHER" id="PTHR43308:SF5">
    <property type="entry name" value="S-LAYER PROTEIN _ PEPTIDOGLYCAN ENDO-BETA-N-ACETYLGLUCOSAMINIDASE"/>
    <property type="match status" value="1"/>
</dbReference>
<dbReference type="Pfam" id="PF00395">
    <property type="entry name" value="SLH"/>
    <property type="match status" value="2"/>
</dbReference>
<keyword evidence="3" id="KW-0378">Hydrolase</keyword>
<keyword evidence="4" id="KW-1185">Reference proteome</keyword>
<keyword evidence="3" id="KW-0858">Xylan degradation</keyword>
<dbReference type="PROSITE" id="PS51272">
    <property type="entry name" value="SLH"/>
    <property type="match status" value="2"/>
</dbReference>